<dbReference type="InterPro" id="IPR016024">
    <property type="entry name" value="ARM-type_fold"/>
</dbReference>
<evidence type="ECO:0000313" key="1">
    <source>
        <dbReference type="EMBL" id="PWK89743.1"/>
    </source>
</evidence>
<evidence type="ECO:0008006" key="3">
    <source>
        <dbReference type="Google" id="ProtNLM"/>
    </source>
</evidence>
<evidence type="ECO:0000313" key="2">
    <source>
        <dbReference type="Proteomes" id="UP000245812"/>
    </source>
</evidence>
<dbReference type="OrthoDB" id="9256283at2"/>
<gene>
    <name evidence="1" type="ORF">C7456_10494</name>
</gene>
<dbReference type="SUPFAM" id="SSF48371">
    <property type="entry name" value="ARM repeat"/>
    <property type="match status" value="1"/>
</dbReference>
<accession>A0A316I8H2</accession>
<name>A0A316I8H2_9GAMM</name>
<dbReference type="EMBL" id="QGHC01000004">
    <property type="protein sequence ID" value="PWK89743.1"/>
    <property type="molecule type" value="Genomic_DNA"/>
</dbReference>
<comment type="caution">
    <text evidence="1">The sequence shown here is derived from an EMBL/GenBank/DDBJ whole genome shotgun (WGS) entry which is preliminary data.</text>
</comment>
<sequence>MPTFFCPSCFAGIDPATRICPACGADVAAWRGRAYPERLVHALLHPLADVRMTAIDALGRLRAPGAAWALADCAMRHPRDPVQGMAIIHALERLPRDAAWLAAVRSLREHPVAAVARAAAGLAENAGETPAPGDDPAAFRALIDDYADHAAAIERLAGMGEGAIRPLRRYLREGPQANPQGRLFAVDMLARLRSAEATAGLREVLRGTPLRELPASQRDAEYQVRDAALRHLVGRDYPERDADVACALQSERLPGAVAAAGRLGLAALAPDLVRMLGDDVLEGAADEALLALGEAAVAAILAALPALLDAERDNARARLALVRTLLVLWRLHATLPPEPAREARRRHPFVAAAAALFEPPGQDGAGRLLDGAAGDLAGLANACRERLRHPAYGPWLSPAAAALLRRAVEPDIYGNARPLSRESARWLAGLAGAASAGLPSSIETRNRQKK</sequence>
<dbReference type="RefSeq" id="WP_109722869.1">
    <property type="nucleotide sequence ID" value="NZ_MSZV01000007.1"/>
</dbReference>
<organism evidence="1 2">
    <name type="scientific">Fulvimonas soli</name>
    <dbReference type="NCBI Taxonomy" id="155197"/>
    <lineage>
        <taxon>Bacteria</taxon>
        <taxon>Pseudomonadati</taxon>
        <taxon>Pseudomonadota</taxon>
        <taxon>Gammaproteobacteria</taxon>
        <taxon>Lysobacterales</taxon>
        <taxon>Rhodanobacteraceae</taxon>
        <taxon>Fulvimonas</taxon>
    </lineage>
</organism>
<protein>
    <recommendedName>
        <fullName evidence="3">HEAT repeat protein</fullName>
    </recommendedName>
</protein>
<keyword evidence="2" id="KW-1185">Reference proteome</keyword>
<dbReference type="AlphaFoldDB" id="A0A316I8H2"/>
<dbReference type="Proteomes" id="UP000245812">
    <property type="component" value="Unassembled WGS sequence"/>
</dbReference>
<reference evidence="1 2" key="1">
    <citation type="submission" date="2018-05" db="EMBL/GenBank/DDBJ databases">
        <title>Genomic Encyclopedia of Type Strains, Phase IV (KMG-IV): sequencing the most valuable type-strain genomes for metagenomic binning, comparative biology and taxonomic classification.</title>
        <authorList>
            <person name="Goeker M."/>
        </authorList>
    </citation>
    <scope>NUCLEOTIDE SEQUENCE [LARGE SCALE GENOMIC DNA]</scope>
    <source>
        <strain evidence="1 2">DSM 14263</strain>
    </source>
</reference>
<proteinExistence type="predicted"/>